<dbReference type="OrthoDB" id="9787225at2"/>
<name>A0A1A9LGY6_9FLAO</name>
<dbReference type="EMBL" id="LXIE01000001">
    <property type="protein sequence ID" value="OAD92377.1"/>
    <property type="molecule type" value="Genomic_DNA"/>
</dbReference>
<keyword evidence="2" id="KW-1185">Reference proteome</keyword>
<dbReference type="STRING" id="1385699.A7A78_00210"/>
<accession>A0A1A9LGY6</accession>
<evidence type="ECO:0000313" key="2">
    <source>
        <dbReference type="Proteomes" id="UP000077552"/>
    </source>
</evidence>
<sequence>MIEFPTIKYQLKDSDANPFDIDAKENIFFFDGNYSSLSNNTEELDSCYEQSTANSVLVMHRLDFISKGVILKHFQKDETLYQRTTSDGKLFYSILSSQLIDLLFEMKSESIIIKTYNVSNPNNPLARFIWHDYEECLAFAKQYSSKSADAFLVVQCLWIADTH</sequence>
<evidence type="ECO:0000313" key="1">
    <source>
        <dbReference type="EMBL" id="OAD92377.1"/>
    </source>
</evidence>
<dbReference type="RefSeq" id="WP_068760085.1">
    <property type="nucleotide sequence ID" value="NZ_LXIE01000001.1"/>
</dbReference>
<proteinExistence type="predicted"/>
<reference evidence="1 2" key="1">
    <citation type="submission" date="2016-05" db="EMBL/GenBank/DDBJ databases">
        <title>Genome sequencing of Vitellibacter soesokkakensis RSSK-12.</title>
        <authorList>
            <person name="Thevarajoo S."/>
            <person name="Selvaratnam C."/>
            <person name="Goh K.M."/>
            <person name="Chan K.-G."/>
            <person name="Chong C.S."/>
        </authorList>
    </citation>
    <scope>NUCLEOTIDE SEQUENCE [LARGE SCALE GENOMIC DNA]</scope>
    <source>
        <strain evidence="1 2">RSSK-12</strain>
    </source>
</reference>
<dbReference type="Proteomes" id="UP000077552">
    <property type="component" value="Unassembled WGS sequence"/>
</dbReference>
<gene>
    <name evidence="1" type="ORF">A7A78_00210</name>
</gene>
<comment type="caution">
    <text evidence="1">The sequence shown here is derived from an EMBL/GenBank/DDBJ whole genome shotgun (WGS) entry which is preliminary data.</text>
</comment>
<protein>
    <submittedName>
        <fullName evidence="1">Uncharacterized protein</fullName>
    </submittedName>
</protein>
<dbReference type="AlphaFoldDB" id="A0A1A9LGY6"/>
<organism evidence="1 2">
    <name type="scientific">Aequorivita soesokkakensis</name>
    <dbReference type="NCBI Taxonomy" id="1385699"/>
    <lineage>
        <taxon>Bacteria</taxon>
        <taxon>Pseudomonadati</taxon>
        <taxon>Bacteroidota</taxon>
        <taxon>Flavobacteriia</taxon>
        <taxon>Flavobacteriales</taxon>
        <taxon>Flavobacteriaceae</taxon>
        <taxon>Aequorivita</taxon>
    </lineage>
</organism>